<keyword evidence="1" id="KW-0472">Membrane</keyword>
<name>A0A484H7S5_9ZZZZ</name>
<evidence type="ECO:0000256" key="1">
    <source>
        <dbReference type="SAM" id="Phobius"/>
    </source>
</evidence>
<feature type="transmembrane region" description="Helical" evidence="1">
    <location>
        <begin position="12"/>
        <end position="30"/>
    </location>
</feature>
<evidence type="ECO:0000313" key="2">
    <source>
        <dbReference type="EMBL" id="VBB69680.1"/>
    </source>
</evidence>
<gene>
    <name evidence="2" type="ORF">RIEGSTA812A_PEG_1153</name>
</gene>
<proteinExistence type="predicted"/>
<reference evidence="2" key="1">
    <citation type="submission" date="2018-10" db="EMBL/GenBank/DDBJ databases">
        <authorList>
            <person name="Gruber-Vodicka H."/>
            <person name="Jaeckle O."/>
        </authorList>
    </citation>
    <scope>NUCLEOTIDE SEQUENCE</scope>
</reference>
<feature type="transmembrane region" description="Helical" evidence="1">
    <location>
        <begin position="36"/>
        <end position="58"/>
    </location>
</feature>
<dbReference type="EMBL" id="LR026963">
    <property type="protein sequence ID" value="VBB69680.1"/>
    <property type="molecule type" value="Genomic_DNA"/>
</dbReference>
<dbReference type="AlphaFoldDB" id="A0A484H7S5"/>
<accession>A0A484H7S5</accession>
<sequence length="61" mass="6581">MATIGAVCPSGLLYITVCIFNSILYCMITIECMILYITELVLSGVAHFCALLEVVVLARPA</sequence>
<protein>
    <submittedName>
        <fullName evidence="2">Uncharacterized protein</fullName>
    </submittedName>
</protein>
<keyword evidence="1" id="KW-0812">Transmembrane</keyword>
<organism evidence="2">
    <name type="scientific">invertebrate metagenome</name>
    <dbReference type="NCBI Taxonomy" id="1711999"/>
    <lineage>
        <taxon>unclassified sequences</taxon>
        <taxon>metagenomes</taxon>
        <taxon>organismal metagenomes</taxon>
    </lineage>
</organism>
<keyword evidence="1" id="KW-1133">Transmembrane helix</keyword>